<evidence type="ECO:0000313" key="3">
    <source>
        <dbReference type="Proteomes" id="UP000013165"/>
    </source>
</evidence>
<proteinExistence type="predicted"/>
<keyword evidence="2" id="KW-0808">Transferase</keyword>
<protein>
    <submittedName>
        <fullName evidence="2">Methyltransferase</fullName>
    </submittedName>
</protein>
<reference evidence="2 3" key="1">
    <citation type="journal article" date="2013" name="Genome Announc.">
        <title>Genome Sequence of the Polycyclic Aromatic Hydrocarbon-Degrading Bacterium Strain Marinobacter nanhaiticus D15-8WT.</title>
        <authorList>
            <person name="Cui Z."/>
            <person name="Gao W."/>
            <person name="Li Q."/>
            <person name="Xu G."/>
            <person name="Zheng L."/>
        </authorList>
    </citation>
    <scope>NUCLEOTIDE SEQUENCE [LARGE SCALE GENOMIC DNA]</scope>
    <source>
        <strain evidence="2 3">D15-8W</strain>
    </source>
</reference>
<dbReference type="PANTHER" id="PTHR13369">
    <property type="match status" value="1"/>
</dbReference>
<sequence>MTQPTDGFLRWKALDQWLAVHGDIWRPAPFASPEPAWAARYPEMADFLMALDDEAVARFESNSMALVNELARWLPDLAVRDDLVDLPSLGGEPHPLPETRAVDMPGRKREQAGAFASAIRPLKYPVLDWCCGKGHLARTLAPFARSALEGYEWNPELVADGNALAEHYGDPVRLHTQDVLDKDLIWPVRRHGVALHACGDLHRRLIVGAAQRRWPRVSLSPCCFHLTASTDYRPLSLQAKEWSSNAGLSRQDIRLAVRETVTAPARVRRQTGLNQVWRLGFDGLQRQVRGVNDYLPVPPHPPALNHQGFEAFCRWAAAKKQIELPADLDFSRWLAFGEQRQRQVRRHELLRHLFRRPLEVWMVLDYVLYLEEQGYDVRLGTFCDRKLTPRNLLLDAIVASD</sequence>
<dbReference type="PATRIC" id="fig|626887.3.peg.1869"/>
<comment type="caution">
    <text evidence="2">The sequence shown here is derived from an EMBL/GenBank/DDBJ whole genome shotgun (WGS) entry which is preliminary data.</text>
</comment>
<dbReference type="InterPro" id="IPR025714">
    <property type="entry name" value="Methyltranfer_dom"/>
</dbReference>
<keyword evidence="3" id="KW-1185">Reference proteome</keyword>
<dbReference type="SUPFAM" id="SSF53335">
    <property type="entry name" value="S-adenosyl-L-methionine-dependent methyltransferases"/>
    <property type="match status" value="1"/>
</dbReference>
<dbReference type="eggNOG" id="ENOG502Z7Q4">
    <property type="taxonomic scope" value="Bacteria"/>
</dbReference>
<dbReference type="EMBL" id="APLQ01000011">
    <property type="protein sequence ID" value="ENO15542.1"/>
    <property type="molecule type" value="Genomic_DNA"/>
</dbReference>
<dbReference type="OrthoDB" id="5298194at2"/>
<keyword evidence="2" id="KW-0489">Methyltransferase</keyword>
<dbReference type="GO" id="GO:0032259">
    <property type="term" value="P:methylation"/>
    <property type="evidence" value="ECO:0007669"/>
    <property type="project" value="UniProtKB-KW"/>
</dbReference>
<evidence type="ECO:0000259" key="1">
    <source>
        <dbReference type="Pfam" id="PF13679"/>
    </source>
</evidence>
<dbReference type="Gene3D" id="3.40.50.150">
    <property type="entry name" value="Vaccinia Virus protein VP39"/>
    <property type="match status" value="1"/>
</dbReference>
<dbReference type="HOGENOM" id="CLU_057688_0_0_6"/>
<dbReference type="GO" id="GO:0008168">
    <property type="term" value="F:methyltransferase activity"/>
    <property type="evidence" value="ECO:0007669"/>
    <property type="project" value="UniProtKB-KW"/>
</dbReference>
<dbReference type="Proteomes" id="UP000013165">
    <property type="component" value="Unassembled WGS sequence"/>
</dbReference>
<dbReference type="InterPro" id="IPR029063">
    <property type="entry name" value="SAM-dependent_MTases_sf"/>
</dbReference>
<accession>N6WWT8</accession>
<dbReference type="PANTHER" id="PTHR13369:SF0">
    <property type="entry name" value="GLUTATHIONE S-TRANSFERASE C-TERMINAL DOMAIN-CONTAINING PROTEIN"/>
    <property type="match status" value="1"/>
</dbReference>
<dbReference type="STRING" id="626887.J057_09326"/>
<gene>
    <name evidence="2" type="ORF">J057_09326</name>
</gene>
<dbReference type="Pfam" id="PF13679">
    <property type="entry name" value="Methyltransf_32"/>
    <property type="match status" value="1"/>
</dbReference>
<name>N6WWT8_9GAMM</name>
<organism evidence="2 3">
    <name type="scientific">Marinobacter nanhaiticus D15-8W</name>
    <dbReference type="NCBI Taxonomy" id="626887"/>
    <lineage>
        <taxon>Bacteria</taxon>
        <taxon>Pseudomonadati</taxon>
        <taxon>Pseudomonadota</taxon>
        <taxon>Gammaproteobacteria</taxon>
        <taxon>Pseudomonadales</taxon>
        <taxon>Marinobacteraceae</taxon>
        <taxon>Marinobacter</taxon>
    </lineage>
</organism>
<dbReference type="RefSeq" id="WP_004579838.1">
    <property type="nucleotide sequence ID" value="NZ_AP028878.1"/>
</dbReference>
<evidence type="ECO:0000313" key="2">
    <source>
        <dbReference type="EMBL" id="ENO15542.1"/>
    </source>
</evidence>
<feature type="domain" description="Methyltransferase" evidence="1">
    <location>
        <begin position="124"/>
        <end position="226"/>
    </location>
</feature>
<dbReference type="AlphaFoldDB" id="N6WWT8"/>